<gene>
    <name evidence="5" type="ORF">HPE56_07075</name>
</gene>
<dbReference type="PANTHER" id="PTHR22604:SF105">
    <property type="entry name" value="TRANS-1,2-DIHYDROBENZENE-1,2-DIOL DEHYDROGENASE"/>
    <property type="match status" value="1"/>
</dbReference>
<dbReference type="SUPFAM" id="SSF51735">
    <property type="entry name" value="NAD(P)-binding Rossmann-fold domains"/>
    <property type="match status" value="1"/>
</dbReference>
<dbReference type="Gene3D" id="3.30.360.10">
    <property type="entry name" value="Dihydrodipicolinate Reductase, domain 2"/>
    <property type="match status" value="1"/>
</dbReference>
<dbReference type="Proteomes" id="UP001166021">
    <property type="component" value="Unassembled WGS sequence"/>
</dbReference>
<dbReference type="RefSeq" id="WP_188243066.1">
    <property type="nucleotide sequence ID" value="NZ_JABTCF010000003.1"/>
</dbReference>
<dbReference type="InterPro" id="IPR055170">
    <property type="entry name" value="GFO_IDH_MocA-like_dom"/>
</dbReference>
<comment type="similarity">
    <text evidence="1">Belongs to the Gfo/Idh/MocA family.</text>
</comment>
<sequence length="326" mass="36148">MSKQINWGIIGLGNIANQFCGDLSLVEQATIYAVASRSKEKSEVFAKKHGAVKNYGSYDALFQDPNVDIVYIATPHDSHAQLSIAAMNQGKHVLCEKPLAVNTEQVKSMIEASKANKVYLMEAFWTRFNPSIVEIKEKIAQGVIGDIVHIKADFSFPQNLEDEYGRNLNMALAGGALLDMGPYPVFLAYLLLGIPNDIQASAQFHETGADIQTSAIFNYDNAQAMLYTGFCHESDMIARIYGTEGEIQIHRIWHEAQGYSIIKDGKKVDFLKPTIGKGFAHEIISCQDHLMSNAKENKLWALGDSLKVIGLLDKIRTSIGLKYPFE</sequence>
<dbReference type="InterPro" id="IPR036291">
    <property type="entry name" value="NAD(P)-bd_dom_sf"/>
</dbReference>
<proteinExistence type="inferred from homology"/>
<name>A0ABR7UY73_9FLAO</name>
<dbReference type="SUPFAM" id="SSF55347">
    <property type="entry name" value="Glyceraldehyde-3-phosphate dehydrogenase-like, C-terminal domain"/>
    <property type="match status" value="1"/>
</dbReference>
<comment type="caution">
    <text evidence="5">The sequence shown here is derived from an EMBL/GenBank/DDBJ whole genome shotgun (WGS) entry which is preliminary data.</text>
</comment>
<keyword evidence="2" id="KW-0560">Oxidoreductase</keyword>
<evidence type="ECO:0000256" key="2">
    <source>
        <dbReference type="ARBA" id="ARBA00023002"/>
    </source>
</evidence>
<keyword evidence="6" id="KW-1185">Reference proteome</keyword>
<dbReference type="Pfam" id="PF22725">
    <property type="entry name" value="GFO_IDH_MocA_C3"/>
    <property type="match status" value="1"/>
</dbReference>
<dbReference type="PANTHER" id="PTHR22604">
    <property type="entry name" value="OXIDOREDUCTASES"/>
    <property type="match status" value="1"/>
</dbReference>
<evidence type="ECO:0000256" key="1">
    <source>
        <dbReference type="ARBA" id="ARBA00010928"/>
    </source>
</evidence>
<dbReference type="EMBL" id="JABTCF010000003">
    <property type="protein sequence ID" value="MBD0777549.1"/>
    <property type="molecule type" value="Genomic_DNA"/>
</dbReference>
<evidence type="ECO:0000259" key="4">
    <source>
        <dbReference type="Pfam" id="PF22725"/>
    </source>
</evidence>
<evidence type="ECO:0000259" key="3">
    <source>
        <dbReference type="Pfam" id="PF01408"/>
    </source>
</evidence>
<organism evidence="5 6">
    <name type="scientific">Maribacter aquimaris</name>
    <dbReference type="NCBI Taxonomy" id="2737171"/>
    <lineage>
        <taxon>Bacteria</taxon>
        <taxon>Pseudomonadati</taxon>
        <taxon>Bacteroidota</taxon>
        <taxon>Flavobacteriia</taxon>
        <taxon>Flavobacteriales</taxon>
        <taxon>Flavobacteriaceae</taxon>
        <taxon>Maribacter</taxon>
    </lineage>
</organism>
<feature type="domain" description="GFO/IDH/MocA-like oxidoreductase" evidence="4">
    <location>
        <begin position="133"/>
        <end position="247"/>
    </location>
</feature>
<dbReference type="Gene3D" id="3.40.50.720">
    <property type="entry name" value="NAD(P)-binding Rossmann-like Domain"/>
    <property type="match status" value="1"/>
</dbReference>
<dbReference type="InterPro" id="IPR050984">
    <property type="entry name" value="Gfo/Idh/MocA_domain"/>
</dbReference>
<protein>
    <submittedName>
        <fullName evidence="5">Gfo/Idh/MocA family oxidoreductase</fullName>
    </submittedName>
</protein>
<accession>A0ABR7UY73</accession>
<evidence type="ECO:0000313" key="6">
    <source>
        <dbReference type="Proteomes" id="UP001166021"/>
    </source>
</evidence>
<evidence type="ECO:0000313" key="5">
    <source>
        <dbReference type="EMBL" id="MBD0777549.1"/>
    </source>
</evidence>
<feature type="domain" description="Gfo/Idh/MocA-like oxidoreductase N-terminal" evidence="3">
    <location>
        <begin position="5"/>
        <end position="123"/>
    </location>
</feature>
<dbReference type="Pfam" id="PF01408">
    <property type="entry name" value="GFO_IDH_MocA"/>
    <property type="match status" value="1"/>
</dbReference>
<dbReference type="InterPro" id="IPR000683">
    <property type="entry name" value="Gfo/Idh/MocA-like_OxRdtase_N"/>
</dbReference>
<reference evidence="5" key="1">
    <citation type="submission" date="2020-05" db="EMBL/GenBank/DDBJ databases">
        <title>The draft genome sequence of Maribacter sp. ANRC-HE7.</title>
        <authorList>
            <person name="Mu L."/>
        </authorList>
    </citation>
    <scope>NUCLEOTIDE SEQUENCE</scope>
    <source>
        <strain evidence="5">ANRC-HE7</strain>
    </source>
</reference>